<dbReference type="Pfam" id="PF08281">
    <property type="entry name" value="Sigma70_r4_2"/>
    <property type="match status" value="1"/>
</dbReference>
<dbReference type="InterPro" id="IPR036388">
    <property type="entry name" value="WH-like_DNA-bd_sf"/>
</dbReference>
<dbReference type="InterPro" id="IPR013249">
    <property type="entry name" value="RNA_pol_sigma70_r4_t2"/>
</dbReference>
<dbReference type="Gene3D" id="1.10.1740.10">
    <property type="match status" value="1"/>
</dbReference>
<dbReference type="SUPFAM" id="SSF88946">
    <property type="entry name" value="Sigma2 domain of RNA polymerase sigma factors"/>
    <property type="match status" value="1"/>
</dbReference>
<dbReference type="InterPro" id="IPR013324">
    <property type="entry name" value="RNA_pol_sigma_r3/r4-like"/>
</dbReference>
<dbReference type="CDD" id="cd06171">
    <property type="entry name" value="Sigma70_r4"/>
    <property type="match status" value="1"/>
</dbReference>
<dbReference type="NCBIfam" id="TIGR02937">
    <property type="entry name" value="sigma70-ECF"/>
    <property type="match status" value="1"/>
</dbReference>
<dbReference type="Pfam" id="PF04542">
    <property type="entry name" value="Sigma70_r2"/>
    <property type="match status" value="1"/>
</dbReference>
<dbReference type="NCBIfam" id="TIGR02985">
    <property type="entry name" value="Sig70_bacteroi1"/>
    <property type="match status" value="1"/>
</dbReference>
<evidence type="ECO:0000259" key="7">
    <source>
        <dbReference type="Pfam" id="PF08281"/>
    </source>
</evidence>
<protein>
    <submittedName>
        <fullName evidence="8">RNA polymerase sigma-70 factor</fullName>
    </submittedName>
</protein>
<dbReference type="EMBL" id="JAERRB010000001">
    <property type="protein sequence ID" value="MBL0740372.1"/>
    <property type="molecule type" value="Genomic_DNA"/>
</dbReference>
<dbReference type="PANTHER" id="PTHR43133:SF46">
    <property type="entry name" value="RNA POLYMERASE SIGMA-70 FACTOR ECF SUBFAMILY"/>
    <property type="match status" value="1"/>
</dbReference>
<sequence length="189" mass="21749">MKNSSIEEFQNIFRKHHKGMCDMACNIVGDADAAKDIVQEVFMKLWTNRERLDLDGPIKHYLAKATAHTAYNHLRFNKKIHRLDDHITEDTLVAYTGTETLEFQEFERKVKEAIDKLPPQCRTVYVLSRQENMKYQEIADVMGLSLKTVENQMGIALDKLRGALKPFMTIKSLAVVILIVLTFCLAKAY</sequence>
<evidence type="ECO:0000313" key="9">
    <source>
        <dbReference type="Proteomes" id="UP000613030"/>
    </source>
</evidence>
<feature type="transmembrane region" description="Helical" evidence="5">
    <location>
        <begin position="168"/>
        <end position="188"/>
    </location>
</feature>
<evidence type="ECO:0000256" key="5">
    <source>
        <dbReference type="SAM" id="Phobius"/>
    </source>
</evidence>
<dbReference type="RefSeq" id="WP_202007619.1">
    <property type="nucleotide sequence ID" value="NZ_JAERRB010000001.1"/>
</dbReference>
<evidence type="ECO:0000256" key="4">
    <source>
        <dbReference type="ARBA" id="ARBA00023163"/>
    </source>
</evidence>
<dbReference type="Gene3D" id="1.10.10.10">
    <property type="entry name" value="Winged helix-like DNA-binding domain superfamily/Winged helix DNA-binding domain"/>
    <property type="match status" value="1"/>
</dbReference>
<dbReference type="PANTHER" id="PTHR43133">
    <property type="entry name" value="RNA POLYMERASE ECF-TYPE SIGMA FACTO"/>
    <property type="match status" value="1"/>
</dbReference>
<evidence type="ECO:0000256" key="2">
    <source>
        <dbReference type="ARBA" id="ARBA00023015"/>
    </source>
</evidence>
<keyword evidence="5" id="KW-1133">Transmembrane helix</keyword>
<evidence type="ECO:0000259" key="6">
    <source>
        <dbReference type="Pfam" id="PF04542"/>
    </source>
</evidence>
<comment type="similarity">
    <text evidence="1">Belongs to the sigma-70 factor family. ECF subfamily.</text>
</comment>
<keyword evidence="5" id="KW-0812">Transmembrane</keyword>
<dbReference type="InterPro" id="IPR013325">
    <property type="entry name" value="RNA_pol_sigma_r2"/>
</dbReference>
<feature type="domain" description="RNA polymerase sigma-70 region 2" evidence="6">
    <location>
        <begin position="13"/>
        <end position="78"/>
    </location>
</feature>
<evidence type="ECO:0000256" key="1">
    <source>
        <dbReference type="ARBA" id="ARBA00010641"/>
    </source>
</evidence>
<feature type="domain" description="RNA polymerase sigma factor 70 region 4 type 2" evidence="7">
    <location>
        <begin position="109"/>
        <end position="159"/>
    </location>
</feature>
<accession>A0ABS1KM97</accession>
<name>A0ABS1KM97_9BACT</name>
<keyword evidence="9" id="KW-1185">Reference proteome</keyword>
<reference evidence="8 9" key="1">
    <citation type="submission" date="2021-01" db="EMBL/GenBank/DDBJ databases">
        <title>Chryseolinea sp. Jin1 Genome sequencing and assembly.</title>
        <authorList>
            <person name="Kim I."/>
        </authorList>
    </citation>
    <scope>NUCLEOTIDE SEQUENCE [LARGE SCALE GENOMIC DNA]</scope>
    <source>
        <strain evidence="8 9">Jin1</strain>
    </source>
</reference>
<gene>
    <name evidence="8" type="ORF">JI741_04045</name>
</gene>
<comment type="caution">
    <text evidence="8">The sequence shown here is derived from an EMBL/GenBank/DDBJ whole genome shotgun (WGS) entry which is preliminary data.</text>
</comment>
<keyword evidence="5" id="KW-0472">Membrane</keyword>
<dbReference type="Proteomes" id="UP000613030">
    <property type="component" value="Unassembled WGS sequence"/>
</dbReference>
<dbReference type="SUPFAM" id="SSF88659">
    <property type="entry name" value="Sigma3 and sigma4 domains of RNA polymerase sigma factors"/>
    <property type="match status" value="1"/>
</dbReference>
<evidence type="ECO:0000256" key="3">
    <source>
        <dbReference type="ARBA" id="ARBA00023082"/>
    </source>
</evidence>
<proteinExistence type="inferred from homology"/>
<organism evidence="8 9">
    <name type="scientific">Chryseolinea lacunae</name>
    <dbReference type="NCBI Taxonomy" id="2801331"/>
    <lineage>
        <taxon>Bacteria</taxon>
        <taxon>Pseudomonadati</taxon>
        <taxon>Bacteroidota</taxon>
        <taxon>Cytophagia</taxon>
        <taxon>Cytophagales</taxon>
        <taxon>Fulvivirgaceae</taxon>
        <taxon>Chryseolinea</taxon>
    </lineage>
</organism>
<evidence type="ECO:0000313" key="8">
    <source>
        <dbReference type="EMBL" id="MBL0740372.1"/>
    </source>
</evidence>
<dbReference type="InterPro" id="IPR014284">
    <property type="entry name" value="RNA_pol_sigma-70_dom"/>
</dbReference>
<dbReference type="InterPro" id="IPR007627">
    <property type="entry name" value="RNA_pol_sigma70_r2"/>
</dbReference>
<dbReference type="InterPro" id="IPR014327">
    <property type="entry name" value="RNA_pol_sigma70_bacteroid"/>
</dbReference>
<keyword evidence="4" id="KW-0804">Transcription</keyword>
<dbReference type="InterPro" id="IPR039425">
    <property type="entry name" value="RNA_pol_sigma-70-like"/>
</dbReference>
<keyword evidence="2" id="KW-0805">Transcription regulation</keyword>
<keyword evidence="3" id="KW-0731">Sigma factor</keyword>